<accession>A0A2H0BVL2</accession>
<evidence type="ECO:0000313" key="3">
    <source>
        <dbReference type="Proteomes" id="UP000231246"/>
    </source>
</evidence>
<comment type="caution">
    <text evidence="2">The sequence shown here is derived from an EMBL/GenBank/DDBJ whole genome shotgun (WGS) entry which is preliminary data.</text>
</comment>
<gene>
    <name evidence="2" type="ORF">COW99_03580</name>
</gene>
<evidence type="ECO:0000256" key="1">
    <source>
        <dbReference type="SAM" id="Phobius"/>
    </source>
</evidence>
<reference evidence="2 3" key="1">
    <citation type="submission" date="2017-09" db="EMBL/GenBank/DDBJ databases">
        <title>Depth-based differentiation of microbial function through sediment-hosted aquifers and enrichment of novel symbionts in the deep terrestrial subsurface.</title>
        <authorList>
            <person name="Probst A.J."/>
            <person name="Ladd B."/>
            <person name="Jarett J.K."/>
            <person name="Geller-Mcgrath D.E."/>
            <person name="Sieber C.M."/>
            <person name="Emerson J.B."/>
            <person name="Anantharaman K."/>
            <person name="Thomas B.C."/>
            <person name="Malmstrom R."/>
            <person name="Stieglmeier M."/>
            <person name="Klingl A."/>
            <person name="Woyke T."/>
            <person name="Ryan C.M."/>
            <person name="Banfield J.F."/>
        </authorList>
    </citation>
    <scope>NUCLEOTIDE SEQUENCE [LARGE SCALE GENOMIC DNA]</scope>
    <source>
        <strain evidence="2">CG22_combo_CG10-13_8_21_14_all_38_20</strain>
    </source>
</reference>
<dbReference type="AlphaFoldDB" id="A0A2H0BVL2"/>
<dbReference type="EMBL" id="PCTA01000023">
    <property type="protein sequence ID" value="PIP61579.1"/>
    <property type="molecule type" value="Genomic_DNA"/>
</dbReference>
<keyword evidence="1" id="KW-0472">Membrane</keyword>
<dbReference type="Proteomes" id="UP000231246">
    <property type="component" value="Unassembled WGS sequence"/>
</dbReference>
<proteinExistence type="predicted"/>
<sequence length="424" mass="47788">MENQINIGNQNTQQIEQNPISQPVISPKKPKVKYWMILVSICSFILLVVLGFFIYIKFLDKQSLQEKTNKKSITNQITNTESLTSAPNLVYFTRSLETTYDKFSLWKLDPYTKATNKIIDVESADYGCNQNFQVDPNGAFAIFCKNFNLYKFTFETSELKQITQIGNGGDDKFFGVSVSPAAISSDGKLLAYEVSSQEVGIFGPEEKRVGNPNIKFGLYVLNLVTGETNGPLIIYKAAISEASGWIYFTKSSDKLIVNNAGDIIKIVNLQDSSSTLWTVLNYSNYISFSLNSNCSVIESYEPFKQGVTRKIYITDGDLQKLEQIYETTEFMRFIIPSSDCRKLVFDGGNLDINILDTTSKQKQLLMNEDERANGGTIKGWLSDDKTIIYVNHDSGDIFGLNTETKDNQQFTNFGDISRNTVKVY</sequence>
<name>A0A2H0BVL2_9BACT</name>
<organism evidence="2 3">
    <name type="scientific">Candidatus Roizmanbacteria bacterium CG22_combo_CG10-13_8_21_14_all_38_20</name>
    <dbReference type="NCBI Taxonomy" id="1974862"/>
    <lineage>
        <taxon>Bacteria</taxon>
        <taxon>Candidatus Roizmaniibacteriota</taxon>
    </lineage>
</organism>
<feature type="transmembrane region" description="Helical" evidence="1">
    <location>
        <begin position="34"/>
        <end position="56"/>
    </location>
</feature>
<dbReference type="SUPFAM" id="SSF82171">
    <property type="entry name" value="DPP6 N-terminal domain-like"/>
    <property type="match status" value="1"/>
</dbReference>
<keyword evidence="1" id="KW-0812">Transmembrane</keyword>
<evidence type="ECO:0000313" key="2">
    <source>
        <dbReference type="EMBL" id="PIP61579.1"/>
    </source>
</evidence>
<keyword evidence="1" id="KW-1133">Transmembrane helix</keyword>
<protein>
    <submittedName>
        <fullName evidence="2">Uncharacterized protein</fullName>
    </submittedName>
</protein>